<gene>
    <name evidence="1" type="ORF">PBRASI_LOCUS9394</name>
</gene>
<dbReference type="OrthoDB" id="2355951at2759"/>
<protein>
    <submittedName>
        <fullName evidence="1">3044_t:CDS:1</fullName>
    </submittedName>
</protein>
<evidence type="ECO:0000313" key="1">
    <source>
        <dbReference type="EMBL" id="CAG8633820.1"/>
    </source>
</evidence>
<proteinExistence type="predicted"/>
<keyword evidence="2" id="KW-1185">Reference proteome</keyword>
<dbReference type="AlphaFoldDB" id="A0A9N9GY84"/>
<dbReference type="EMBL" id="CAJVPI010002028">
    <property type="protein sequence ID" value="CAG8633820.1"/>
    <property type="molecule type" value="Genomic_DNA"/>
</dbReference>
<dbReference type="Proteomes" id="UP000789739">
    <property type="component" value="Unassembled WGS sequence"/>
</dbReference>
<reference evidence="1" key="1">
    <citation type="submission" date="2021-06" db="EMBL/GenBank/DDBJ databases">
        <authorList>
            <person name="Kallberg Y."/>
            <person name="Tangrot J."/>
            <person name="Rosling A."/>
        </authorList>
    </citation>
    <scope>NUCLEOTIDE SEQUENCE</scope>
    <source>
        <strain evidence="1">BR232B</strain>
    </source>
</reference>
<name>A0A9N9GY84_9GLOM</name>
<sequence length="414" mass="47257">MEDEPWIDQETLRGIVNDAVSTAISDAYPRDKDAQNKLLKIAIQFDVAFEGVCSLRDLEMSIHPLSDKEIKKNMSDLEKKLTRSESLHAEGLRQNLKEVSLSDLTWKDPLGSQVVSDDADIVKELDKTEYDSFMEPAEKMKAIVPDMIQTKCNEFVENFVCRDLDTLPEKLSHDNTWKESEEDLVKIADEILNTLDNIWKNPAFGPDLASAQSEGTYVAGSVVVPLHRATLKGLPTGGTNLLSIAERQSVASAHRRGEGKQGKRPDVMFIEKYDDRLYELMFVECSRLVCRKSKKEMDEVKLWREMNDGMAYIHPSYKPDKNEFGILGIQVAEEMMYFNVLIRDTDNIDRLYHLSSVEIPVQPTDRDHVLQFVETLLLIRNIMIVNISLLLHAPIVRSERQKRRRSSTVSSDPE</sequence>
<accession>A0A9N9GY84</accession>
<comment type="caution">
    <text evidence="1">The sequence shown here is derived from an EMBL/GenBank/DDBJ whole genome shotgun (WGS) entry which is preliminary data.</text>
</comment>
<organism evidence="1 2">
    <name type="scientific">Paraglomus brasilianum</name>
    <dbReference type="NCBI Taxonomy" id="144538"/>
    <lineage>
        <taxon>Eukaryota</taxon>
        <taxon>Fungi</taxon>
        <taxon>Fungi incertae sedis</taxon>
        <taxon>Mucoromycota</taxon>
        <taxon>Glomeromycotina</taxon>
        <taxon>Glomeromycetes</taxon>
        <taxon>Paraglomerales</taxon>
        <taxon>Paraglomeraceae</taxon>
        <taxon>Paraglomus</taxon>
    </lineage>
</organism>
<evidence type="ECO:0000313" key="2">
    <source>
        <dbReference type="Proteomes" id="UP000789739"/>
    </source>
</evidence>